<gene>
    <name evidence="8" type="ORF">OPV22_023336</name>
</gene>
<evidence type="ECO:0000256" key="3">
    <source>
        <dbReference type="ARBA" id="ARBA00013133"/>
    </source>
</evidence>
<evidence type="ECO:0000256" key="5">
    <source>
        <dbReference type="ARBA" id="ARBA00023002"/>
    </source>
</evidence>
<evidence type="ECO:0000256" key="1">
    <source>
        <dbReference type="ARBA" id="ARBA00001954"/>
    </source>
</evidence>
<evidence type="ECO:0000256" key="4">
    <source>
        <dbReference type="ARBA" id="ARBA00022723"/>
    </source>
</evidence>
<accession>A0AAV8QRS8</accession>
<comment type="caution">
    <text evidence="8">The sequence shown here is derived from an EMBL/GenBank/DDBJ whole genome shotgun (WGS) entry which is preliminary data.</text>
</comment>
<evidence type="ECO:0000313" key="8">
    <source>
        <dbReference type="EMBL" id="KAJ8479609.1"/>
    </source>
</evidence>
<proteinExistence type="inferred from homology"/>
<comment type="catalytic activity">
    <reaction evidence="7">
        <text>L-cysteine + O2 = 3-sulfino-L-alanine + H(+)</text>
        <dbReference type="Rhea" id="RHEA:20441"/>
        <dbReference type="ChEBI" id="CHEBI:15378"/>
        <dbReference type="ChEBI" id="CHEBI:15379"/>
        <dbReference type="ChEBI" id="CHEBI:35235"/>
        <dbReference type="ChEBI" id="CHEBI:61085"/>
        <dbReference type="EC" id="1.13.11.20"/>
    </reaction>
    <physiologicalReaction direction="left-to-right" evidence="7">
        <dbReference type="Rhea" id="RHEA:20442"/>
    </physiologicalReaction>
</comment>
<dbReference type="GO" id="GO:0017172">
    <property type="term" value="F:cysteine dioxygenase activity"/>
    <property type="evidence" value="ECO:0007669"/>
    <property type="project" value="UniProtKB-EC"/>
</dbReference>
<protein>
    <recommendedName>
        <fullName evidence="3">cysteine dioxygenase</fullName>
        <ecNumber evidence="3">1.13.11.20</ecNumber>
    </recommendedName>
</protein>
<keyword evidence="5" id="KW-0560">Oxidoreductase</keyword>
<evidence type="ECO:0000256" key="2">
    <source>
        <dbReference type="ARBA" id="ARBA00006622"/>
    </source>
</evidence>
<name>A0AAV8QRS8_ENSVE</name>
<dbReference type="Proteomes" id="UP001222027">
    <property type="component" value="Unassembled WGS sequence"/>
</dbReference>
<comment type="cofactor">
    <cofactor evidence="1">
        <name>Fe(2+)</name>
        <dbReference type="ChEBI" id="CHEBI:29033"/>
    </cofactor>
</comment>
<dbReference type="PANTHER" id="PTHR22966:SF1">
    <property type="entry name" value="PLANT CYSTEINE OXIDASE 1"/>
    <property type="match status" value="1"/>
</dbReference>
<dbReference type="EC" id="1.13.11.20" evidence="3"/>
<keyword evidence="4" id="KW-0479">Metal-binding</keyword>
<evidence type="ECO:0000256" key="6">
    <source>
        <dbReference type="ARBA" id="ARBA00023004"/>
    </source>
</evidence>
<dbReference type="Pfam" id="PF07847">
    <property type="entry name" value="PCO_ADO"/>
    <property type="match status" value="1"/>
</dbReference>
<sequence length="143" mass="15624">MLVLLRTCRTSIPGNAGDYGPAHPRARGVLDCHLLFASVGCHPTPRPSRDDGVFSKLLFGSMHIKSYDWANAPQNLADLVNPLQLGPPGLRLAKVKRDAIFTAPLEANLEAVDEDAGAYAWLEERNQPDDFFVVRAKYNGPGI</sequence>
<organism evidence="8 9">
    <name type="scientific">Ensete ventricosum</name>
    <name type="common">Abyssinian banana</name>
    <name type="synonym">Musa ensete</name>
    <dbReference type="NCBI Taxonomy" id="4639"/>
    <lineage>
        <taxon>Eukaryota</taxon>
        <taxon>Viridiplantae</taxon>
        <taxon>Streptophyta</taxon>
        <taxon>Embryophyta</taxon>
        <taxon>Tracheophyta</taxon>
        <taxon>Spermatophyta</taxon>
        <taxon>Magnoliopsida</taxon>
        <taxon>Liliopsida</taxon>
        <taxon>Zingiberales</taxon>
        <taxon>Musaceae</taxon>
        <taxon>Ensete</taxon>
    </lineage>
</organism>
<dbReference type="InterPro" id="IPR012864">
    <property type="entry name" value="PCO/ADO"/>
</dbReference>
<keyword evidence="6" id="KW-0408">Iron</keyword>
<keyword evidence="9" id="KW-1185">Reference proteome</keyword>
<evidence type="ECO:0000313" key="9">
    <source>
        <dbReference type="Proteomes" id="UP001222027"/>
    </source>
</evidence>
<dbReference type="EMBL" id="JAQQAF010000006">
    <property type="protein sequence ID" value="KAJ8479609.1"/>
    <property type="molecule type" value="Genomic_DNA"/>
</dbReference>
<reference evidence="8 9" key="1">
    <citation type="submission" date="2022-12" db="EMBL/GenBank/DDBJ databases">
        <title>Chromosome-scale assembly of the Ensete ventricosum genome.</title>
        <authorList>
            <person name="Dussert Y."/>
            <person name="Stocks J."/>
            <person name="Wendawek A."/>
            <person name="Woldeyes F."/>
            <person name="Nichols R.A."/>
            <person name="Borrell J.S."/>
        </authorList>
    </citation>
    <scope>NUCLEOTIDE SEQUENCE [LARGE SCALE GENOMIC DNA]</scope>
    <source>
        <strain evidence="9">cv. Maze</strain>
        <tissue evidence="8">Seeds</tissue>
    </source>
</reference>
<dbReference type="PANTHER" id="PTHR22966">
    <property type="entry name" value="2-AMINOETHANETHIOL DIOXYGENASE"/>
    <property type="match status" value="1"/>
</dbReference>
<evidence type="ECO:0000256" key="7">
    <source>
        <dbReference type="ARBA" id="ARBA00024284"/>
    </source>
</evidence>
<comment type="similarity">
    <text evidence="2">Belongs to the cysteine dioxygenase family.</text>
</comment>
<dbReference type="AlphaFoldDB" id="A0AAV8QRS8"/>
<dbReference type="GO" id="GO:0046872">
    <property type="term" value="F:metal ion binding"/>
    <property type="evidence" value="ECO:0007669"/>
    <property type="project" value="UniProtKB-KW"/>
</dbReference>